<dbReference type="PROSITE" id="PS51737">
    <property type="entry name" value="RECOMBINASE_DNA_BIND"/>
    <property type="match status" value="1"/>
</dbReference>
<dbReference type="RefSeq" id="WP_195388637.1">
    <property type="nucleotide sequence ID" value="NZ_JADNGL010000011.1"/>
</dbReference>
<dbReference type="InterPro" id="IPR050639">
    <property type="entry name" value="SSR_resolvase"/>
</dbReference>
<evidence type="ECO:0000259" key="2">
    <source>
        <dbReference type="PROSITE" id="PS51737"/>
    </source>
</evidence>
<dbReference type="InterPro" id="IPR006119">
    <property type="entry name" value="Resolv_N"/>
</dbReference>
<dbReference type="Pfam" id="PF00239">
    <property type="entry name" value="Resolvase"/>
    <property type="match status" value="1"/>
</dbReference>
<dbReference type="Proteomes" id="UP001211015">
    <property type="component" value="Unassembled WGS sequence"/>
</dbReference>
<dbReference type="PROSITE" id="PS51736">
    <property type="entry name" value="RECOMBINASES_3"/>
    <property type="match status" value="1"/>
</dbReference>
<dbReference type="Pfam" id="PF13408">
    <property type="entry name" value="Zn_ribbon_recom"/>
    <property type="match status" value="1"/>
</dbReference>
<sequence>MFDKITALYCRYSRDDGQEEENASITHQRELLKEYAENNGYTNLRCYADDGYSGTNFNRPDFQRMLEDIENGLIGTVIVKDMSRFGRNYILVGQYVELVLPMYDVKVIGVTDHYDSTKENNDLFAFESIFAEMYAADISKKVTAYKRNKGMNGGVVKTRPVYGYKIAPGTKDEWIIDEKVAGIVYMIFDKFVNEEMTEYQIANYLRKHKVLTTSAYAGSKRCDPTRIYAWSTSTITRMLGMAEYAGDTVNFKSRTVSFKTRQIERIPKDQWLVFHDTHDAIVPREMFEKAQVRLARPKKRFDKRKYEYNTFFARKCRCSECGGRMAVQVAKGYDGIAYNCQKKISFQTCKSHSVREMTLRNMFKDQITALQQALLSKPKEIEEKLGVYQISEIQKEIDVFNQRIAEINSYMQELFESKIRGEITQDDFLSLSRQYGDEKSNLQNQVNILAEKLAIGKKNASGIIEILTFIQSADFSEITEEICSKLIKQVIVGVYEKKGTVNYGKQPLRFQIYEIGFIDELVDVSYKTFRERIEAVLLRRYADHIVTKRPHEVYEELGLTYNTMKKGLQRENTNFNTIVIELRKKLITEYIRQGMSADEIFRITGFSNVNVLYAFCYNNFEVSYKHLRKVILS</sequence>
<name>A0AAW6E8X6_9FIRM</name>
<dbReference type="InterPro" id="IPR025827">
    <property type="entry name" value="Zn_ribbon_recom_dom"/>
</dbReference>
<protein>
    <submittedName>
        <fullName evidence="3">Recombinase family protein</fullName>
    </submittedName>
</protein>
<dbReference type="SUPFAM" id="SSF53041">
    <property type="entry name" value="Resolvase-like"/>
    <property type="match status" value="1"/>
</dbReference>
<accession>A0AAW6E8X6</accession>
<proteinExistence type="predicted"/>
<dbReference type="GO" id="GO:0003677">
    <property type="term" value="F:DNA binding"/>
    <property type="evidence" value="ECO:0007669"/>
    <property type="project" value="InterPro"/>
</dbReference>
<feature type="domain" description="Recombinase" evidence="2">
    <location>
        <begin position="161"/>
        <end position="300"/>
    </location>
</feature>
<dbReference type="SMART" id="SM00857">
    <property type="entry name" value="Resolvase"/>
    <property type="match status" value="1"/>
</dbReference>
<dbReference type="PANTHER" id="PTHR30461:SF23">
    <property type="entry name" value="DNA RECOMBINASE-RELATED"/>
    <property type="match status" value="1"/>
</dbReference>
<evidence type="ECO:0000259" key="1">
    <source>
        <dbReference type="PROSITE" id="PS51736"/>
    </source>
</evidence>
<dbReference type="InterPro" id="IPR038109">
    <property type="entry name" value="DNA_bind_recomb_sf"/>
</dbReference>
<dbReference type="PANTHER" id="PTHR30461">
    <property type="entry name" value="DNA-INVERTASE FROM LAMBDOID PROPHAGE"/>
    <property type="match status" value="1"/>
</dbReference>
<dbReference type="Gene3D" id="3.90.1750.20">
    <property type="entry name" value="Putative Large Serine Recombinase, Chain B, Domain 2"/>
    <property type="match status" value="1"/>
</dbReference>
<feature type="domain" description="Resolvase/invertase-type recombinase catalytic" evidence="1">
    <location>
        <begin position="5"/>
        <end position="153"/>
    </location>
</feature>
<dbReference type="Gene3D" id="3.40.50.1390">
    <property type="entry name" value="Resolvase, N-terminal catalytic domain"/>
    <property type="match status" value="1"/>
</dbReference>
<comment type="caution">
    <text evidence="3">The sequence shown here is derived from an EMBL/GenBank/DDBJ whole genome shotgun (WGS) entry which is preliminary data.</text>
</comment>
<dbReference type="EMBL" id="JAQMLV010000001">
    <property type="protein sequence ID" value="MDB8743407.1"/>
    <property type="molecule type" value="Genomic_DNA"/>
</dbReference>
<dbReference type="InterPro" id="IPR036162">
    <property type="entry name" value="Resolvase-like_N_sf"/>
</dbReference>
<gene>
    <name evidence="3" type="ORF">PNU62_00045</name>
</gene>
<dbReference type="Pfam" id="PF07508">
    <property type="entry name" value="Recombinase"/>
    <property type="match status" value="1"/>
</dbReference>
<reference evidence="3" key="1">
    <citation type="submission" date="2023-01" db="EMBL/GenBank/DDBJ databases">
        <title>Human gut microbiome strain richness.</title>
        <authorList>
            <person name="Chen-Liaw A."/>
        </authorList>
    </citation>
    <scope>NUCLEOTIDE SEQUENCE</scope>
    <source>
        <strain evidence="3">1001275st1_F4_1001275B_160808</strain>
    </source>
</reference>
<evidence type="ECO:0000313" key="3">
    <source>
        <dbReference type="EMBL" id="MDB8743407.1"/>
    </source>
</evidence>
<dbReference type="AlphaFoldDB" id="A0AAW6E8X6"/>
<dbReference type="InterPro" id="IPR011109">
    <property type="entry name" value="DNA_bind_recombinase_dom"/>
</dbReference>
<dbReference type="Gene3D" id="1.10.10.60">
    <property type="entry name" value="Homeodomain-like"/>
    <property type="match status" value="1"/>
</dbReference>
<evidence type="ECO:0000313" key="4">
    <source>
        <dbReference type="Proteomes" id="UP001211015"/>
    </source>
</evidence>
<dbReference type="GO" id="GO:0000150">
    <property type="term" value="F:DNA strand exchange activity"/>
    <property type="evidence" value="ECO:0007669"/>
    <property type="project" value="InterPro"/>
</dbReference>
<organism evidence="3 4">
    <name type="scientific">Ruminococcus bicirculans</name>
    <name type="common">ex Wegman et al. 2014</name>
    <dbReference type="NCBI Taxonomy" id="1160721"/>
    <lineage>
        <taxon>Bacteria</taxon>
        <taxon>Bacillati</taxon>
        <taxon>Bacillota</taxon>
        <taxon>Clostridia</taxon>
        <taxon>Eubacteriales</taxon>
        <taxon>Oscillospiraceae</taxon>
        <taxon>Ruminococcus</taxon>
    </lineage>
</organism>